<dbReference type="PRINTS" id="PR00154">
    <property type="entry name" value="AMPBINDING"/>
</dbReference>
<dbReference type="SUPFAM" id="SSF56801">
    <property type="entry name" value="Acetyl-CoA synthetase-like"/>
    <property type="match status" value="1"/>
</dbReference>
<dbReference type="Pfam" id="PF00501">
    <property type="entry name" value="AMP-binding"/>
    <property type="match status" value="1"/>
</dbReference>
<evidence type="ECO:0000256" key="2">
    <source>
        <dbReference type="ARBA" id="ARBA00022840"/>
    </source>
</evidence>
<proteinExistence type="predicted"/>
<reference evidence="4" key="1">
    <citation type="submission" date="2022-08" db="EMBL/GenBank/DDBJ databases">
        <title>Alicyclobacillus dauci DSM2870, complete genome.</title>
        <authorList>
            <person name="Wang Q."/>
            <person name="Cai R."/>
            <person name="Wang Z."/>
        </authorList>
    </citation>
    <scope>NUCLEOTIDE SEQUENCE</scope>
    <source>
        <strain evidence="4">DSM 28700</strain>
    </source>
</reference>
<keyword evidence="2" id="KW-0067">ATP-binding</keyword>
<name>A0ABY6Z006_9BACL</name>
<evidence type="ECO:0000313" key="4">
    <source>
        <dbReference type="EMBL" id="WAH35853.1"/>
    </source>
</evidence>
<keyword evidence="5" id="KW-1185">Reference proteome</keyword>
<evidence type="ECO:0000256" key="1">
    <source>
        <dbReference type="ARBA" id="ARBA00022741"/>
    </source>
</evidence>
<dbReference type="PANTHER" id="PTHR43272">
    <property type="entry name" value="LONG-CHAIN-FATTY-ACID--COA LIGASE"/>
    <property type="match status" value="1"/>
</dbReference>
<dbReference type="PROSITE" id="PS00455">
    <property type="entry name" value="AMP_BINDING"/>
    <property type="match status" value="1"/>
</dbReference>
<dbReference type="Gene3D" id="3.40.50.12780">
    <property type="entry name" value="N-terminal domain of ligase-like"/>
    <property type="match status" value="1"/>
</dbReference>
<dbReference type="InterPro" id="IPR020845">
    <property type="entry name" value="AMP-binding_CS"/>
</dbReference>
<dbReference type="Proteomes" id="UP001164803">
    <property type="component" value="Chromosome"/>
</dbReference>
<keyword evidence="1" id="KW-0547">Nucleotide-binding</keyword>
<dbReference type="InterPro" id="IPR042099">
    <property type="entry name" value="ANL_N_sf"/>
</dbReference>
<sequence length="602" mass="66385">MNESVSFASLPEAFFATAQKFPQNLALVDPPSVGTPPLTYSEARRFVMSAAQCLIDLDVHKGDRVGLISIGRSWWPICDLAIMSAGAWTVPIYPSLPANQVGFIVRHAGLQGMFVEDERQFEKLVRAHEEERLPLRFVVVLNDEAFHKVCGTASPWPVFRYQTWIHSVSGEEAVQAVINAITLDDPATIVYTSGTTGTPKGVMLTHRNILANLDGIRTRLEIRSDDIHLSYLPLSHILERTCGQFIVLLSGGSVNYAESIDTIVRDFSRVRPTTFTTVPRLLEKVQERVEAQMRQAGGMKQRLFEKAISTGVRSRVEGQSVSAMGLALYDKLVFDKIKRVMGGRLRMIVSGGAPLAPHVGRFFMALGMPIVEGYGMTESSPVISVNLPSHPRLGTVGQRLPNVDVRIAEDGELLVRGASISPGYYLNDEANKQAFTEDGWLKTGDMAEISEDGFIRITDRKKHLLVLSTGKKVTPAPIENDIIQSPFIDQACLVGNGRKFVSVIIVPNDEAVAAWQSQQAESGEDSAQIYNLLQAEVARTTASYAKFEHPKAVIIAEPFTIENDMLTPTLKVKANKVVEVYQERIDVVYGTPSQNDTRAVHQ</sequence>
<protein>
    <submittedName>
        <fullName evidence="4">Long-chain fatty acid--CoA ligase</fullName>
    </submittedName>
</protein>
<evidence type="ECO:0000259" key="3">
    <source>
        <dbReference type="Pfam" id="PF00501"/>
    </source>
</evidence>
<accession>A0ABY6Z006</accession>
<dbReference type="EMBL" id="CP104064">
    <property type="protein sequence ID" value="WAH35853.1"/>
    <property type="molecule type" value="Genomic_DNA"/>
</dbReference>
<evidence type="ECO:0000313" key="5">
    <source>
        <dbReference type="Proteomes" id="UP001164803"/>
    </source>
</evidence>
<dbReference type="RefSeq" id="WP_268043137.1">
    <property type="nucleotide sequence ID" value="NZ_CP104064.1"/>
</dbReference>
<dbReference type="InterPro" id="IPR020459">
    <property type="entry name" value="AMP-binding"/>
</dbReference>
<dbReference type="Pfam" id="PF23562">
    <property type="entry name" value="AMP-binding_C_3"/>
    <property type="match status" value="1"/>
</dbReference>
<dbReference type="PANTHER" id="PTHR43272:SF33">
    <property type="entry name" value="AMP-BINDING DOMAIN-CONTAINING PROTEIN-RELATED"/>
    <property type="match status" value="1"/>
</dbReference>
<dbReference type="CDD" id="cd05907">
    <property type="entry name" value="VL_LC_FACS_like"/>
    <property type="match status" value="1"/>
</dbReference>
<gene>
    <name evidence="4" type="ORF">NZD86_16495</name>
</gene>
<feature type="domain" description="AMP-dependent synthetase/ligase" evidence="3">
    <location>
        <begin position="14"/>
        <end position="425"/>
    </location>
</feature>
<dbReference type="InterPro" id="IPR000873">
    <property type="entry name" value="AMP-dep_synth/lig_dom"/>
</dbReference>
<keyword evidence="4" id="KW-0436">Ligase</keyword>
<organism evidence="4 5">
    <name type="scientific">Alicyclobacillus dauci</name>
    <dbReference type="NCBI Taxonomy" id="1475485"/>
    <lineage>
        <taxon>Bacteria</taxon>
        <taxon>Bacillati</taxon>
        <taxon>Bacillota</taxon>
        <taxon>Bacilli</taxon>
        <taxon>Bacillales</taxon>
        <taxon>Alicyclobacillaceae</taxon>
        <taxon>Alicyclobacillus</taxon>
    </lineage>
</organism>
<dbReference type="GO" id="GO:0016874">
    <property type="term" value="F:ligase activity"/>
    <property type="evidence" value="ECO:0007669"/>
    <property type="project" value="UniProtKB-KW"/>
</dbReference>